<evidence type="ECO:0000313" key="1">
    <source>
        <dbReference type="EMBL" id="KAB1182341.1"/>
    </source>
</evidence>
<organism evidence="1 2">
    <name type="scientific">Photobacterium damselae subsp. damselae</name>
    <name type="common">Listonella damsela</name>
    <dbReference type="NCBI Taxonomy" id="85581"/>
    <lineage>
        <taxon>Bacteria</taxon>
        <taxon>Pseudomonadati</taxon>
        <taxon>Pseudomonadota</taxon>
        <taxon>Gammaproteobacteria</taxon>
        <taxon>Vibrionales</taxon>
        <taxon>Vibrionaceae</taxon>
        <taxon>Photobacterium</taxon>
    </lineage>
</organism>
<dbReference type="SUPFAM" id="SSF49401">
    <property type="entry name" value="Bacterial adhesins"/>
    <property type="match status" value="1"/>
</dbReference>
<name>A0AAD3WWN9_PHODD</name>
<sequence>MKNYILYFLVLFSSTLDAQRLSHTWVKGSKCEPAIPSNTCRITNLVQNSFDYGPITDFFEGNAAELKISGEYSCHTFTNNAKNHSYSMIGVGSEKSYTSSLINGLSAFNTNISNVFLLPTDNVQQFGGVENRILIATVGGDNFSGHSCASGNFESTFYAYVKKGNGLAVGENLVNFDIPTNLVSARWTYNLGSNVITSFNDIPVNVVKTTCDLNLQDNYDLGVFKYSDLPIAKNFDVNLNCDGNILRANIKFNPPSEGTLAGHSDYVEHKDVNIDMALKDGSTTLEFNKFYSYLASGNSFNKTFTAEFSKGKRTDTYGYFNFSTVVEVEYI</sequence>
<proteinExistence type="predicted"/>
<dbReference type="GO" id="GO:0007155">
    <property type="term" value="P:cell adhesion"/>
    <property type="evidence" value="ECO:0007669"/>
    <property type="project" value="InterPro"/>
</dbReference>
<dbReference type="Gene3D" id="2.60.40.1090">
    <property type="entry name" value="Fimbrial-type adhesion domain"/>
    <property type="match status" value="1"/>
</dbReference>
<evidence type="ECO:0000313" key="2">
    <source>
        <dbReference type="Proteomes" id="UP000480943"/>
    </source>
</evidence>
<dbReference type="Proteomes" id="UP000480943">
    <property type="component" value="Unassembled WGS sequence"/>
</dbReference>
<dbReference type="AlphaFoldDB" id="A0AAD3WWN9"/>
<accession>A0AAD3WWN9</accession>
<dbReference type="InterPro" id="IPR008966">
    <property type="entry name" value="Adhesion_dom_sf"/>
</dbReference>
<protein>
    <recommendedName>
        <fullName evidence="3">Fimbrial protein</fullName>
    </recommendedName>
</protein>
<dbReference type="GO" id="GO:0009289">
    <property type="term" value="C:pilus"/>
    <property type="evidence" value="ECO:0007669"/>
    <property type="project" value="InterPro"/>
</dbReference>
<comment type="caution">
    <text evidence="1">The sequence shown here is derived from an EMBL/GenBank/DDBJ whole genome shotgun (WGS) entry which is preliminary data.</text>
</comment>
<dbReference type="EMBL" id="VZUQ01000044">
    <property type="protein sequence ID" value="KAB1182341.1"/>
    <property type="molecule type" value="Genomic_DNA"/>
</dbReference>
<reference evidence="1 2" key="1">
    <citation type="submission" date="2019-09" db="EMBL/GenBank/DDBJ databases">
        <title>Photobacterium damselae subsp. damselae CDC-2227-81, a human clinical isolate.</title>
        <authorList>
            <person name="Osorio C.R."/>
        </authorList>
    </citation>
    <scope>NUCLEOTIDE SEQUENCE [LARGE SCALE GENOMIC DNA]</scope>
    <source>
        <strain evidence="1 2">CDC-2227-81</strain>
    </source>
</reference>
<dbReference type="RefSeq" id="WP_151182563.1">
    <property type="nucleotide sequence ID" value="NZ_VZUQ01000044.1"/>
</dbReference>
<gene>
    <name evidence="1" type="ORF">F6450_06395</name>
</gene>
<dbReference type="InterPro" id="IPR036937">
    <property type="entry name" value="Adhesion_dom_fimbrial_sf"/>
</dbReference>
<evidence type="ECO:0008006" key="3">
    <source>
        <dbReference type="Google" id="ProtNLM"/>
    </source>
</evidence>